<dbReference type="Proteomes" id="UP001567538">
    <property type="component" value="Unassembled WGS sequence"/>
</dbReference>
<feature type="region of interest" description="Disordered" evidence="2">
    <location>
        <begin position="1"/>
        <end position="28"/>
    </location>
</feature>
<protein>
    <submittedName>
        <fullName evidence="4">Zinc finger protein 2-like</fullName>
    </submittedName>
</protein>
<sequence length="165" mass="18134">MESPIHPQTSTTNSSKNSTKNMEKQEKANLVLDLSLSSKDLEPQSNRVFSCNYCTRKFYSSQALGGHQNAHKRERRLGLHDAAALHRYSPLPMHAHSTIHRPAAASVVAPPIRFKFGGVGRRPLAVAAESGGAAWLGRRWAAAAPPQLKTANQEELKFLDLSLKL</sequence>
<feature type="domain" description="C2H2-type" evidence="3">
    <location>
        <begin position="49"/>
        <end position="76"/>
    </location>
</feature>
<feature type="compositionally biased region" description="Low complexity" evidence="2">
    <location>
        <begin position="9"/>
        <end position="20"/>
    </location>
</feature>
<evidence type="ECO:0000313" key="5">
    <source>
        <dbReference type="Proteomes" id="UP001567538"/>
    </source>
</evidence>
<keyword evidence="1" id="KW-0479">Metal-binding</keyword>
<accession>A0ABD1H4Y7</accession>
<dbReference type="SUPFAM" id="SSF57667">
    <property type="entry name" value="beta-beta-alpha zinc fingers"/>
    <property type="match status" value="1"/>
</dbReference>
<organism evidence="4 5">
    <name type="scientific">Salvia divinorum</name>
    <name type="common">Maria pastora</name>
    <name type="synonym">Diviner's sage</name>
    <dbReference type="NCBI Taxonomy" id="28513"/>
    <lineage>
        <taxon>Eukaryota</taxon>
        <taxon>Viridiplantae</taxon>
        <taxon>Streptophyta</taxon>
        <taxon>Embryophyta</taxon>
        <taxon>Tracheophyta</taxon>
        <taxon>Spermatophyta</taxon>
        <taxon>Magnoliopsida</taxon>
        <taxon>eudicotyledons</taxon>
        <taxon>Gunneridae</taxon>
        <taxon>Pentapetalae</taxon>
        <taxon>asterids</taxon>
        <taxon>lamiids</taxon>
        <taxon>Lamiales</taxon>
        <taxon>Lamiaceae</taxon>
        <taxon>Nepetoideae</taxon>
        <taxon>Mentheae</taxon>
        <taxon>Salviinae</taxon>
        <taxon>Salvia</taxon>
        <taxon>Salvia subgen. Calosphace</taxon>
    </lineage>
</organism>
<dbReference type="InterPro" id="IPR013087">
    <property type="entry name" value="Znf_C2H2_type"/>
</dbReference>
<gene>
    <name evidence="4" type="ORF">AAHA92_19186</name>
</gene>
<name>A0ABD1H4Y7_SALDI</name>
<dbReference type="AlphaFoldDB" id="A0ABD1H4Y7"/>
<dbReference type="PANTHER" id="PTHR47593:SF8">
    <property type="entry name" value="OS12G0581900 PROTEIN"/>
    <property type="match status" value="1"/>
</dbReference>
<dbReference type="InterPro" id="IPR053266">
    <property type="entry name" value="Zinc_finger_protein_7"/>
</dbReference>
<keyword evidence="1" id="KW-0862">Zinc</keyword>
<evidence type="ECO:0000313" key="4">
    <source>
        <dbReference type="EMBL" id="KAL1551327.1"/>
    </source>
</evidence>
<dbReference type="Gene3D" id="3.30.160.60">
    <property type="entry name" value="Classic Zinc Finger"/>
    <property type="match status" value="1"/>
</dbReference>
<keyword evidence="1" id="KW-0863">Zinc-finger</keyword>
<comment type="caution">
    <text evidence="4">The sequence shown here is derived from an EMBL/GenBank/DDBJ whole genome shotgun (WGS) entry which is preliminary data.</text>
</comment>
<proteinExistence type="predicted"/>
<dbReference type="GO" id="GO:0008270">
    <property type="term" value="F:zinc ion binding"/>
    <property type="evidence" value="ECO:0007669"/>
    <property type="project" value="UniProtKB-KW"/>
</dbReference>
<dbReference type="PANTHER" id="PTHR47593">
    <property type="entry name" value="ZINC FINGER PROTEIN 4-LIKE"/>
    <property type="match status" value="1"/>
</dbReference>
<evidence type="ECO:0000259" key="3">
    <source>
        <dbReference type="PROSITE" id="PS50157"/>
    </source>
</evidence>
<reference evidence="4 5" key="1">
    <citation type="submission" date="2024-06" db="EMBL/GenBank/DDBJ databases">
        <title>A chromosome level genome sequence of Diviner's sage (Salvia divinorum).</title>
        <authorList>
            <person name="Ford S.A."/>
            <person name="Ro D.-K."/>
            <person name="Ness R.W."/>
            <person name="Phillips M.A."/>
        </authorList>
    </citation>
    <scope>NUCLEOTIDE SEQUENCE [LARGE SCALE GENOMIC DNA]</scope>
    <source>
        <strain evidence="4">SAF-2024a</strain>
        <tissue evidence="4">Leaf</tissue>
    </source>
</reference>
<dbReference type="PROSITE" id="PS00028">
    <property type="entry name" value="ZINC_FINGER_C2H2_1"/>
    <property type="match status" value="1"/>
</dbReference>
<dbReference type="EMBL" id="JBEAFC010000007">
    <property type="protein sequence ID" value="KAL1551327.1"/>
    <property type="molecule type" value="Genomic_DNA"/>
</dbReference>
<dbReference type="PROSITE" id="PS50157">
    <property type="entry name" value="ZINC_FINGER_C2H2_2"/>
    <property type="match status" value="1"/>
</dbReference>
<evidence type="ECO:0000256" key="1">
    <source>
        <dbReference type="PROSITE-ProRule" id="PRU00042"/>
    </source>
</evidence>
<keyword evidence="5" id="KW-1185">Reference proteome</keyword>
<dbReference type="InterPro" id="IPR036236">
    <property type="entry name" value="Znf_C2H2_sf"/>
</dbReference>
<evidence type="ECO:0000256" key="2">
    <source>
        <dbReference type="SAM" id="MobiDB-lite"/>
    </source>
</evidence>